<dbReference type="Proteomes" id="UP001152531">
    <property type="component" value="Unassembled WGS sequence"/>
</dbReference>
<reference evidence="1" key="1">
    <citation type="submission" date="2022-06" db="EMBL/GenBank/DDBJ databases">
        <authorList>
            <person name="Legras J.-L."/>
            <person name="Devillers H."/>
            <person name="Grondin C."/>
        </authorList>
    </citation>
    <scope>NUCLEOTIDE SEQUENCE</scope>
    <source>
        <strain evidence="1">CLIB 1444</strain>
    </source>
</reference>
<gene>
    <name evidence="1" type="ORF">CLIB1444_10S03378</name>
</gene>
<sequence length="176" mass="20818">MKPPHSRNQSISSGMPFKANKLSRASTNTEYYENQSLRTLDQIPSVKPSITYSDKLWTQIDVLDDVKTMSQQVKEKGSFFNDQFNEDLNKLKQSQEKLIEVMADDNFVTNDNFKRQKERYKTDEYKKDKFHSKNDNSVYKKKNFDEINNYVNNVKDNLDKVGESMKNFEDTTRDLW</sequence>
<dbReference type="EMBL" id="CALSDN010000010">
    <property type="protein sequence ID" value="CAH6722656.1"/>
    <property type="molecule type" value="Genomic_DNA"/>
</dbReference>
<accession>A0ACA9YD93</accession>
<proteinExistence type="predicted"/>
<evidence type="ECO:0000313" key="1">
    <source>
        <dbReference type="EMBL" id="CAH6722656.1"/>
    </source>
</evidence>
<organism evidence="1 2">
    <name type="scientific">[Candida] jaroonii</name>
    <dbReference type="NCBI Taxonomy" id="467808"/>
    <lineage>
        <taxon>Eukaryota</taxon>
        <taxon>Fungi</taxon>
        <taxon>Dikarya</taxon>
        <taxon>Ascomycota</taxon>
        <taxon>Saccharomycotina</taxon>
        <taxon>Pichiomycetes</taxon>
        <taxon>Debaryomycetaceae</taxon>
        <taxon>Yamadazyma</taxon>
    </lineage>
</organism>
<comment type="caution">
    <text evidence="1">The sequence shown here is derived from an EMBL/GenBank/DDBJ whole genome shotgun (WGS) entry which is preliminary data.</text>
</comment>
<keyword evidence="2" id="KW-1185">Reference proteome</keyword>
<protein>
    <submittedName>
        <fullName evidence="1">Uncharacterized protein</fullName>
    </submittedName>
</protein>
<evidence type="ECO:0000313" key="2">
    <source>
        <dbReference type="Proteomes" id="UP001152531"/>
    </source>
</evidence>
<name>A0ACA9YD93_9ASCO</name>